<dbReference type="Gene3D" id="3.90.550.10">
    <property type="entry name" value="Spore Coat Polysaccharide Biosynthesis Protein SpsA, Chain A"/>
    <property type="match status" value="1"/>
</dbReference>
<dbReference type="CDD" id="cd06433">
    <property type="entry name" value="GT_2_WfgS_like"/>
    <property type="match status" value="1"/>
</dbReference>
<dbReference type="STRING" id="56779.SAMN05421834_12832"/>
<dbReference type="InterPro" id="IPR001173">
    <property type="entry name" value="Glyco_trans_2-like"/>
</dbReference>
<dbReference type="RefSeq" id="WP_076545957.1">
    <property type="nucleotide sequence ID" value="NZ_FTNC01000028.1"/>
</dbReference>
<sequence>MSENNPKPLVSIITVCYNSEKHIRDTIESVLNQTYDNIEYIIVDGDSTDNTLDIIKEYEAKFNGRLKWISKPDDGIYDAMNKGISMANGEIIGIVNSDDWYEIDAVEAVVKIFTKNRNVGLVHGNMAKYNDKDVLYKIHKKRKSKFDFSEKVPYNHPTCFVKKWVYEKIGLFELEFKTASDYDFMLKVYNSDIETVYINKLISNFRTVGVTSTSFFPAVVQGYKILKENNYNIIIIYISLFYRLFRSFLTFLYKHLID</sequence>
<dbReference type="PANTHER" id="PTHR22916:SF3">
    <property type="entry name" value="UDP-GLCNAC:BETAGAL BETA-1,3-N-ACETYLGLUCOSAMINYLTRANSFERASE-LIKE PROTEIN 1"/>
    <property type="match status" value="1"/>
</dbReference>
<protein>
    <submittedName>
        <fullName evidence="2">Glycosyltransferase involved in cell wall bisynthesis</fullName>
    </submittedName>
</protein>
<reference evidence="3" key="1">
    <citation type="submission" date="2017-01" db="EMBL/GenBank/DDBJ databases">
        <authorList>
            <person name="Varghese N."/>
            <person name="Submissions S."/>
        </authorList>
    </citation>
    <scope>NUCLEOTIDE SEQUENCE [LARGE SCALE GENOMIC DNA]</scope>
    <source>
        <strain evidence="3">ATCC 700103</strain>
    </source>
</reference>
<gene>
    <name evidence="2" type="ORF">SAMN05421834_12832</name>
</gene>
<dbReference type="AlphaFoldDB" id="A0A1N7B5V5"/>
<organism evidence="2 3">
    <name type="scientific">Halanaerobium kushneri</name>
    <dbReference type="NCBI Taxonomy" id="56779"/>
    <lineage>
        <taxon>Bacteria</taxon>
        <taxon>Bacillati</taxon>
        <taxon>Bacillota</taxon>
        <taxon>Clostridia</taxon>
        <taxon>Halanaerobiales</taxon>
        <taxon>Halanaerobiaceae</taxon>
        <taxon>Halanaerobium</taxon>
    </lineage>
</organism>
<feature type="domain" description="Glycosyltransferase 2-like" evidence="1">
    <location>
        <begin position="11"/>
        <end position="159"/>
    </location>
</feature>
<dbReference type="EMBL" id="FTNC01000028">
    <property type="protein sequence ID" value="SIR46740.1"/>
    <property type="molecule type" value="Genomic_DNA"/>
</dbReference>
<dbReference type="GO" id="GO:0016758">
    <property type="term" value="F:hexosyltransferase activity"/>
    <property type="evidence" value="ECO:0007669"/>
    <property type="project" value="UniProtKB-ARBA"/>
</dbReference>
<evidence type="ECO:0000313" key="2">
    <source>
        <dbReference type="EMBL" id="SIR46740.1"/>
    </source>
</evidence>
<keyword evidence="3" id="KW-1185">Reference proteome</keyword>
<evidence type="ECO:0000259" key="1">
    <source>
        <dbReference type="Pfam" id="PF00535"/>
    </source>
</evidence>
<dbReference type="InterPro" id="IPR029044">
    <property type="entry name" value="Nucleotide-diphossugar_trans"/>
</dbReference>
<name>A0A1N7B5V5_9FIRM</name>
<dbReference type="Proteomes" id="UP000185669">
    <property type="component" value="Unassembled WGS sequence"/>
</dbReference>
<dbReference type="OrthoDB" id="9810303at2"/>
<accession>A0A1N7B5V5</accession>
<keyword evidence="2" id="KW-0808">Transferase</keyword>
<dbReference type="Pfam" id="PF00535">
    <property type="entry name" value="Glycos_transf_2"/>
    <property type="match status" value="1"/>
</dbReference>
<dbReference type="PANTHER" id="PTHR22916">
    <property type="entry name" value="GLYCOSYLTRANSFERASE"/>
    <property type="match status" value="1"/>
</dbReference>
<dbReference type="SUPFAM" id="SSF53448">
    <property type="entry name" value="Nucleotide-diphospho-sugar transferases"/>
    <property type="match status" value="1"/>
</dbReference>
<proteinExistence type="predicted"/>
<evidence type="ECO:0000313" key="3">
    <source>
        <dbReference type="Proteomes" id="UP000185669"/>
    </source>
</evidence>